<accession>A0A3M2S8B3</accession>
<dbReference type="InterPro" id="IPR054289">
    <property type="entry name" value="DUF7025"/>
</dbReference>
<dbReference type="GO" id="GO:0016887">
    <property type="term" value="F:ATP hydrolysis activity"/>
    <property type="evidence" value="ECO:0007669"/>
    <property type="project" value="InterPro"/>
</dbReference>
<dbReference type="PANTHER" id="PTHR46411:SF3">
    <property type="entry name" value="AAA+ ATPASE DOMAIN-CONTAINING PROTEIN"/>
    <property type="match status" value="1"/>
</dbReference>
<feature type="compositionally biased region" description="Basic and acidic residues" evidence="1">
    <location>
        <begin position="1104"/>
        <end position="1118"/>
    </location>
</feature>
<feature type="compositionally biased region" description="Polar residues" evidence="1">
    <location>
        <begin position="335"/>
        <end position="350"/>
    </location>
</feature>
<dbReference type="InterPro" id="IPR056599">
    <property type="entry name" value="AAA_lid_fung"/>
</dbReference>
<organism evidence="3 4">
    <name type="scientific">Fusarium kuroshium</name>
    <dbReference type="NCBI Taxonomy" id="2010991"/>
    <lineage>
        <taxon>Eukaryota</taxon>
        <taxon>Fungi</taxon>
        <taxon>Dikarya</taxon>
        <taxon>Ascomycota</taxon>
        <taxon>Pezizomycotina</taxon>
        <taxon>Sordariomycetes</taxon>
        <taxon>Hypocreomycetidae</taxon>
        <taxon>Hypocreales</taxon>
        <taxon>Nectriaceae</taxon>
        <taxon>Fusarium</taxon>
        <taxon>Fusarium solani species complex</taxon>
    </lineage>
</organism>
<dbReference type="SUPFAM" id="SSF52540">
    <property type="entry name" value="P-loop containing nucleoside triphosphate hydrolases"/>
    <property type="match status" value="1"/>
</dbReference>
<dbReference type="Pfam" id="PF00004">
    <property type="entry name" value="AAA"/>
    <property type="match status" value="1"/>
</dbReference>
<comment type="caution">
    <text evidence="3">The sequence shown here is derived from an EMBL/GenBank/DDBJ whole genome shotgun (WGS) entry which is preliminary data.</text>
</comment>
<evidence type="ECO:0000313" key="3">
    <source>
        <dbReference type="EMBL" id="RMJ13806.1"/>
    </source>
</evidence>
<dbReference type="AlphaFoldDB" id="A0A3M2S8B3"/>
<feature type="compositionally biased region" description="Basic and acidic residues" evidence="1">
    <location>
        <begin position="1059"/>
        <end position="1081"/>
    </location>
</feature>
<dbReference type="GO" id="GO:0005524">
    <property type="term" value="F:ATP binding"/>
    <property type="evidence" value="ECO:0007669"/>
    <property type="project" value="InterPro"/>
</dbReference>
<dbReference type="Pfam" id="PF22942">
    <property type="entry name" value="DUF7025"/>
    <property type="match status" value="1"/>
</dbReference>
<evidence type="ECO:0000313" key="4">
    <source>
        <dbReference type="Proteomes" id="UP000277212"/>
    </source>
</evidence>
<feature type="domain" description="AAA+ ATPase" evidence="2">
    <location>
        <begin position="753"/>
        <end position="882"/>
    </location>
</feature>
<dbReference type="Gene3D" id="3.40.50.300">
    <property type="entry name" value="P-loop containing nucleotide triphosphate hydrolases"/>
    <property type="match status" value="1"/>
</dbReference>
<dbReference type="CDD" id="cd19481">
    <property type="entry name" value="RecA-like_protease"/>
    <property type="match status" value="1"/>
</dbReference>
<dbReference type="Proteomes" id="UP000277212">
    <property type="component" value="Unassembled WGS sequence"/>
</dbReference>
<dbReference type="InterPro" id="IPR003593">
    <property type="entry name" value="AAA+_ATPase"/>
</dbReference>
<sequence>MTDLHKPTAEAVKAPSETTIIQTPEPGDPKKQTETVSVIPKDVKALAGTLGTALENVALANTQPVGQNVVTETPKEAPWHERVAPTDLTGGVAYQWLKDVTSRVTTLEGSQSKEEANRSETKDEMEMIGLMKTEPKIRDCNWEQFKNRFSPEDCTYAIEVLLTGDDLDGEMEDEQLRRLPSDKRKKLTESNQKKPARRLQADKRPDKDRMERVRINSPAILSFLGGVTGDTSWGEKPHTFLRPFKTLVHFHDRLEEEFDKLKARFEDNGLPKQEPSLESVESPKANATEGLKTLATDGSGQALAEDKAGGKESVITPKSPKPTAESTRGEAPMEGNNTSQTTPSHTQGDNLTEIGYKEIKCYMEFAKTRLLPTHRKFEDKDHSQRVKIRFDELWSLYRVGELVFSPGDSKTNFPDTDTEKSRSRAGRHRARRIWKVYSIDSDTPDWTVDNLEDENGCFRRSAADNDDEFELRVYYIDYDGSSYSGVGRQWTLDRFDGERDVTKLMFYPLRFEKDFEAITSKLMESGERFQNLMFSTEPAVQHDGWTLTYDPAGDQIPDEAGKKAEYIDSDAIIDFHEAYQTNPSWKPVFSSFTRATFEPETSYDEFSIIQWSGPDRSRATAKLTEVVISDDDVLSLLWNEFVDVDNFMTDPDLRPVEIRQARRELSGKDLALLPSRMFVYSLRNRKFINADVQNLKPIEVMSDPFSDLKIEEPHKRLIRSVVQDHFDKKLVQRQLRAQDIEPLEQDFIRGKGKGLVIMLHGAPGVGKTATAEAVASVHRKPLFAITCGDLGIHPREVEWTLSEIFRLANLWDCILLLDEAEIFLSRREKKDDNIQRNALVSIFLRTLEYYPGILFLTTNRVGVLDEALNSRVHVSIYFRHLDRQQTMALFKMNIKRSEMIAEQRAASTNEPPLRIMGDEIKDFALENFYNHAEAPGGLGTWWNGRQIRNAFQIATSLAYADARDQQDDEKRCLGREHFDQVLQAMEEYAQYRQNLLHKTDDDLAAEREERYTRVGADNTRRGGQSRGFEPPITSDYSRPRAYPRQRPPMSPSPSSARGFGERSAESVRKDPATPTPQRKESSSPYPRPYAAPPGSGGRPMSRGEFYDQEYHDQDYNRY</sequence>
<dbReference type="InterPro" id="IPR027417">
    <property type="entry name" value="P-loop_NTPase"/>
</dbReference>
<dbReference type="SMART" id="SM00382">
    <property type="entry name" value="AAA"/>
    <property type="match status" value="1"/>
</dbReference>
<gene>
    <name evidence="3" type="ORF">CDV36_006524</name>
</gene>
<reference evidence="3 4" key="1">
    <citation type="submission" date="2017-06" db="EMBL/GenBank/DDBJ databases">
        <title>Comparative genomic analysis of Ambrosia Fusariam Clade fungi.</title>
        <authorList>
            <person name="Stajich J.E."/>
            <person name="Carrillo J."/>
            <person name="Kijimoto T."/>
            <person name="Eskalen A."/>
            <person name="O'Donnell K."/>
            <person name="Kasson M."/>
        </authorList>
    </citation>
    <scope>NUCLEOTIDE SEQUENCE [LARGE SCALE GENOMIC DNA]</scope>
    <source>
        <strain evidence="3">UCR3666</strain>
    </source>
</reference>
<dbReference type="OrthoDB" id="10042665at2759"/>
<name>A0A3M2S8B3_9HYPO</name>
<evidence type="ECO:0000259" key="2">
    <source>
        <dbReference type="SMART" id="SM00382"/>
    </source>
</evidence>
<feature type="compositionally biased region" description="Basic and acidic residues" evidence="1">
    <location>
        <begin position="199"/>
        <end position="208"/>
    </location>
</feature>
<feature type="region of interest" description="Disordered" evidence="1">
    <location>
        <begin position="175"/>
        <end position="208"/>
    </location>
</feature>
<protein>
    <recommendedName>
        <fullName evidence="2">AAA+ ATPase domain-containing protein</fullName>
    </recommendedName>
</protein>
<feature type="region of interest" description="Disordered" evidence="1">
    <location>
        <begin position="294"/>
        <end position="350"/>
    </location>
</feature>
<feature type="region of interest" description="Disordered" evidence="1">
    <location>
        <begin position="1010"/>
        <end position="1118"/>
    </location>
</feature>
<dbReference type="Pfam" id="PF23232">
    <property type="entry name" value="AAA_lid_13"/>
    <property type="match status" value="1"/>
</dbReference>
<dbReference type="InterPro" id="IPR003959">
    <property type="entry name" value="ATPase_AAA_core"/>
</dbReference>
<evidence type="ECO:0000256" key="1">
    <source>
        <dbReference type="SAM" id="MobiDB-lite"/>
    </source>
</evidence>
<feature type="compositionally biased region" description="Basic and acidic residues" evidence="1">
    <location>
        <begin position="175"/>
        <end position="192"/>
    </location>
</feature>
<feature type="region of interest" description="Disordered" evidence="1">
    <location>
        <begin position="1"/>
        <end position="34"/>
    </location>
</feature>
<keyword evidence="4" id="KW-1185">Reference proteome</keyword>
<proteinExistence type="predicted"/>
<dbReference type="PANTHER" id="PTHR46411">
    <property type="entry name" value="FAMILY ATPASE, PUTATIVE-RELATED"/>
    <property type="match status" value="1"/>
</dbReference>
<dbReference type="EMBL" id="NKUJ01000100">
    <property type="protein sequence ID" value="RMJ13806.1"/>
    <property type="molecule type" value="Genomic_DNA"/>
</dbReference>